<accession>A3IHV8</accession>
<dbReference type="Proteomes" id="UP000003781">
    <property type="component" value="Unassembled WGS sequence"/>
</dbReference>
<keyword evidence="2" id="KW-1185">Reference proteome</keyword>
<name>A3IHV8_9CHRO</name>
<gene>
    <name evidence="1" type="ORF">CY0110_16382</name>
</gene>
<dbReference type="AlphaFoldDB" id="A3IHV8"/>
<organism evidence="1 2">
    <name type="scientific">Crocosphaera chwakensis CCY0110</name>
    <dbReference type="NCBI Taxonomy" id="391612"/>
    <lineage>
        <taxon>Bacteria</taxon>
        <taxon>Bacillati</taxon>
        <taxon>Cyanobacteriota</taxon>
        <taxon>Cyanophyceae</taxon>
        <taxon>Oscillatoriophycideae</taxon>
        <taxon>Chroococcales</taxon>
        <taxon>Aphanothecaceae</taxon>
        <taxon>Crocosphaera</taxon>
        <taxon>Crocosphaera chwakensis</taxon>
    </lineage>
</organism>
<reference evidence="1 2" key="1">
    <citation type="submission" date="2007-03" db="EMBL/GenBank/DDBJ databases">
        <authorList>
            <person name="Stal L."/>
            <person name="Ferriera S."/>
            <person name="Johnson J."/>
            <person name="Kravitz S."/>
            <person name="Beeson K."/>
            <person name="Sutton G."/>
            <person name="Rogers Y.-H."/>
            <person name="Friedman R."/>
            <person name="Frazier M."/>
            <person name="Venter J.C."/>
        </authorList>
    </citation>
    <scope>NUCLEOTIDE SEQUENCE [LARGE SCALE GENOMIC DNA]</scope>
    <source>
        <strain evidence="1 2">CCY0110</strain>
    </source>
</reference>
<sequence length="27" mass="3204">MKRNIKLISRNMVLILLMLGKFLNLQC</sequence>
<protein>
    <submittedName>
        <fullName evidence="1">Uncharacterized protein</fullName>
    </submittedName>
</protein>
<evidence type="ECO:0000313" key="1">
    <source>
        <dbReference type="EMBL" id="EAZ93390.1"/>
    </source>
</evidence>
<comment type="caution">
    <text evidence="1">The sequence shown here is derived from an EMBL/GenBank/DDBJ whole genome shotgun (WGS) entry which is preliminary data.</text>
</comment>
<evidence type="ECO:0000313" key="2">
    <source>
        <dbReference type="Proteomes" id="UP000003781"/>
    </source>
</evidence>
<dbReference type="EMBL" id="AAXW01000002">
    <property type="protein sequence ID" value="EAZ93390.1"/>
    <property type="molecule type" value="Genomic_DNA"/>
</dbReference>
<proteinExistence type="predicted"/>